<accession>A0A8H7ZLS4</accession>
<keyword evidence="3" id="KW-1185">Reference proteome</keyword>
<evidence type="ECO:0000313" key="2">
    <source>
        <dbReference type="EMBL" id="KAG5455756.1"/>
    </source>
</evidence>
<name>A0A8H7ZLS4_9FUNG</name>
<evidence type="ECO:0000256" key="1">
    <source>
        <dbReference type="SAM" id="MobiDB-lite"/>
    </source>
</evidence>
<comment type="caution">
    <text evidence="2">The sequence shown here is derived from an EMBL/GenBank/DDBJ whole genome shotgun (WGS) entry which is preliminary data.</text>
</comment>
<sequence length="107" mass="12095">MTSFRHLVWWRTGFRFTTSSYDVSTSESASVGGTLRGTGIDTEQSSVGLLRDGRDRRGGAARRRRRRRRQQGVPRAGVAREFRAAAVVRVAAPLRETRRRRPRGRPG</sequence>
<reference evidence="2 3" key="1">
    <citation type="journal article" name="Sci. Rep.">
        <title>Genome-scale phylogenetic analyses confirm Olpidium as the closest living zoosporic fungus to the non-flagellated, terrestrial fungi.</title>
        <authorList>
            <person name="Chang Y."/>
            <person name="Rochon D."/>
            <person name="Sekimoto S."/>
            <person name="Wang Y."/>
            <person name="Chovatia M."/>
            <person name="Sandor L."/>
            <person name="Salamov A."/>
            <person name="Grigoriev I.V."/>
            <person name="Stajich J.E."/>
            <person name="Spatafora J.W."/>
        </authorList>
    </citation>
    <scope>NUCLEOTIDE SEQUENCE [LARGE SCALE GENOMIC DNA]</scope>
    <source>
        <strain evidence="2">S191</strain>
    </source>
</reference>
<dbReference type="Proteomes" id="UP000673691">
    <property type="component" value="Unassembled WGS sequence"/>
</dbReference>
<dbReference type="AlphaFoldDB" id="A0A8H7ZLS4"/>
<feature type="compositionally biased region" description="Basic residues" evidence="1">
    <location>
        <begin position="59"/>
        <end position="70"/>
    </location>
</feature>
<dbReference type="EMBL" id="JAEFCI010012844">
    <property type="protein sequence ID" value="KAG5455756.1"/>
    <property type="molecule type" value="Genomic_DNA"/>
</dbReference>
<feature type="region of interest" description="Disordered" evidence="1">
    <location>
        <begin position="22"/>
        <end position="78"/>
    </location>
</feature>
<gene>
    <name evidence="2" type="ORF">BJ554DRAFT_4719</name>
</gene>
<feature type="compositionally biased region" description="Polar residues" evidence="1">
    <location>
        <begin position="22"/>
        <end position="31"/>
    </location>
</feature>
<organism evidence="2 3">
    <name type="scientific">Olpidium bornovanus</name>
    <dbReference type="NCBI Taxonomy" id="278681"/>
    <lineage>
        <taxon>Eukaryota</taxon>
        <taxon>Fungi</taxon>
        <taxon>Fungi incertae sedis</taxon>
        <taxon>Olpidiomycota</taxon>
        <taxon>Olpidiomycotina</taxon>
        <taxon>Olpidiomycetes</taxon>
        <taxon>Olpidiales</taxon>
        <taxon>Olpidiaceae</taxon>
        <taxon>Olpidium</taxon>
    </lineage>
</organism>
<protein>
    <submittedName>
        <fullName evidence="2">Uncharacterized protein</fullName>
    </submittedName>
</protein>
<proteinExistence type="predicted"/>
<evidence type="ECO:0000313" key="3">
    <source>
        <dbReference type="Proteomes" id="UP000673691"/>
    </source>
</evidence>